<dbReference type="SMART" id="SM00355">
    <property type="entry name" value="ZnF_C2H2"/>
    <property type="match status" value="2"/>
</dbReference>
<dbReference type="OrthoDB" id="2647604at2759"/>
<gene>
    <name evidence="3" type="ORF">PAXRUDRAFT_562512</name>
</gene>
<protein>
    <recommendedName>
        <fullName evidence="2">C2H2-type domain-containing protein</fullName>
    </recommendedName>
</protein>
<evidence type="ECO:0000256" key="1">
    <source>
        <dbReference type="PROSITE-ProRule" id="PRU00042"/>
    </source>
</evidence>
<dbReference type="Proteomes" id="UP000054538">
    <property type="component" value="Unassembled WGS sequence"/>
</dbReference>
<reference evidence="3 4" key="1">
    <citation type="submission" date="2014-04" db="EMBL/GenBank/DDBJ databases">
        <authorList>
            <consortium name="DOE Joint Genome Institute"/>
            <person name="Kuo A."/>
            <person name="Kohler A."/>
            <person name="Jargeat P."/>
            <person name="Nagy L.G."/>
            <person name="Floudas D."/>
            <person name="Copeland A."/>
            <person name="Barry K.W."/>
            <person name="Cichocki N."/>
            <person name="Veneault-Fourrey C."/>
            <person name="LaButti K."/>
            <person name="Lindquist E.A."/>
            <person name="Lipzen A."/>
            <person name="Lundell T."/>
            <person name="Morin E."/>
            <person name="Murat C."/>
            <person name="Sun H."/>
            <person name="Tunlid A."/>
            <person name="Henrissat B."/>
            <person name="Grigoriev I.V."/>
            <person name="Hibbett D.S."/>
            <person name="Martin F."/>
            <person name="Nordberg H.P."/>
            <person name="Cantor M.N."/>
            <person name="Hua S.X."/>
        </authorList>
    </citation>
    <scope>NUCLEOTIDE SEQUENCE [LARGE SCALE GENOMIC DNA]</scope>
    <source>
        <strain evidence="3 4">Ve08.2h10</strain>
    </source>
</reference>
<dbReference type="InterPro" id="IPR036236">
    <property type="entry name" value="Znf_C2H2_sf"/>
</dbReference>
<dbReference type="HOGENOM" id="CLU_126337_0_0_1"/>
<evidence type="ECO:0000259" key="2">
    <source>
        <dbReference type="PROSITE" id="PS50157"/>
    </source>
</evidence>
<dbReference type="Gene3D" id="3.30.160.60">
    <property type="entry name" value="Classic Zinc Finger"/>
    <property type="match status" value="1"/>
</dbReference>
<keyword evidence="4" id="KW-1185">Reference proteome</keyword>
<evidence type="ECO:0000313" key="3">
    <source>
        <dbReference type="EMBL" id="KIK92635.1"/>
    </source>
</evidence>
<feature type="domain" description="C2H2-type" evidence="2">
    <location>
        <begin position="95"/>
        <end position="123"/>
    </location>
</feature>
<evidence type="ECO:0000313" key="4">
    <source>
        <dbReference type="Proteomes" id="UP000054538"/>
    </source>
</evidence>
<dbReference type="InParanoid" id="A0A0D0E599"/>
<name>A0A0D0E599_9AGAM</name>
<reference evidence="4" key="2">
    <citation type="submission" date="2015-01" db="EMBL/GenBank/DDBJ databases">
        <title>Evolutionary Origins and Diversification of the Mycorrhizal Mutualists.</title>
        <authorList>
            <consortium name="DOE Joint Genome Institute"/>
            <consortium name="Mycorrhizal Genomics Consortium"/>
            <person name="Kohler A."/>
            <person name="Kuo A."/>
            <person name="Nagy L.G."/>
            <person name="Floudas D."/>
            <person name="Copeland A."/>
            <person name="Barry K.W."/>
            <person name="Cichocki N."/>
            <person name="Veneault-Fourrey C."/>
            <person name="LaButti K."/>
            <person name="Lindquist E.A."/>
            <person name="Lipzen A."/>
            <person name="Lundell T."/>
            <person name="Morin E."/>
            <person name="Murat C."/>
            <person name="Riley R."/>
            <person name="Ohm R."/>
            <person name="Sun H."/>
            <person name="Tunlid A."/>
            <person name="Henrissat B."/>
            <person name="Grigoriev I.V."/>
            <person name="Hibbett D.S."/>
            <person name="Martin F."/>
        </authorList>
    </citation>
    <scope>NUCLEOTIDE SEQUENCE [LARGE SCALE GENOMIC DNA]</scope>
    <source>
        <strain evidence="4">Ve08.2h10</strain>
    </source>
</reference>
<dbReference type="AlphaFoldDB" id="A0A0D0E599"/>
<dbReference type="InterPro" id="IPR013087">
    <property type="entry name" value="Znf_C2H2_type"/>
</dbReference>
<keyword evidence="1" id="KW-0479">Metal-binding</keyword>
<dbReference type="GO" id="GO:0008270">
    <property type="term" value="F:zinc ion binding"/>
    <property type="evidence" value="ECO:0007669"/>
    <property type="project" value="UniProtKB-KW"/>
</dbReference>
<organism evidence="3 4">
    <name type="scientific">Paxillus rubicundulus Ve08.2h10</name>
    <dbReference type="NCBI Taxonomy" id="930991"/>
    <lineage>
        <taxon>Eukaryota</taxon>
        <taxon>Fungi</taxon>
        <taxon>Dikarya</taxon>
        <taxon>Basidiomycota</taxon>
        <taxon>Agaricomycotina</taxon>
        <taxon>Agaricomycetes</taxon>
        <taxon>Agaricomycetidae</taxon>
        <taxon>Boletales</taxon>
        <taxon>Paxilineae</taxon>
        <taxon>Paxillaceae</taxon>
        <taxon>Paxillus</taxon>
    </lineage>
</organism>
<dbReference type="SUPFAM" id="SSF57667">
    <property type="entry name" value="beta-beta-alpha zinc fingers"/>
    <property type="match status" value="1"/>
</dbReference>
<dbReference type="PROSITE" id="PS50157">
    <property type="entry name" value="ZINC_FINGER_C2H2_2"/>
    <property type="match status" value="1"/>
</dbReference>
<dbReference type="STRING" id="930991.A0A0D0E599"/>
<keyword evidence="1" id="KW-0863">Zinc-finger</keyword>
<dbReference type="EMBL" id="KN825259">
    <property type="protein sequence ID" value="KIK92635.1"/>
    <property type="molecule type" value="Genomic_DNA"/>
</dbReference>
<sequence>MSNGFNEDWTVEEMITLNGFAIEETVQNCGWMVQHGMVCGTLVKTKDLNAHLRACHGVNAEAALHQCFWYGCNVPPMTRSSLERHVKESHVRGTWACPCCPTTFTRKSNLRNHLNTNCPFVPH</sequence>
<keyword evidence="1" id="KW-0862">Zinc</keyword>
<proteinExistence type="predicted"/>
<accession>A0A0D0E599</accession>